<proteinExistence type="predicted"/>
<reference evidence="2" key="1">
    <citation type="journal article" date="2017" name="Nature">
        <title>The sunflower genome provides insights into oil metabolism, flowering and Asterid evolution.</title>
        <authorList>
            <person name="Badouin H."/>
            <person name="Gouzy J."/>
            <person name="Grassa C.J."/>
            <person name="Murat F."/>
            <person name="Staton S.E."/>
            <person name="Cottret L."/>
            <person name="Lelandais-Briere C."/>
            <person name="Owens G.L."/>
            <person name="Carrere S."/>
            <person name="Mayjonade B."/>
            <person name="Legrand L."/>
            <person name="Gill N."/>
            <person name="Kane N.C."/>
            <person name="Bowers J.E."/>
            <person name="Hubner S."/>
            <person name="Bellec A."/>
            <person name="Berard A."/>
            <person name="Berges H."/>
            <person name="Blanchet N."/>
            <person name="Boniface M.C."/>
            <person name="Brunel D."/>
            <person name="Catrice O."/>
            <person name="Chaidir N."/>
            <person name="Claudel C."/>
            <person name="Donnadieu C."/>
            <person name="Faraut T."/>
            <person name="Fievet G."/>
            <person name="Helmstetter N."/>
            <person name="King M."/>
            <person name="Knapp S.J."/>
            <person name="Lai Z."/>
            <person name="Le Paslier M.C."/>
            <person name="Lippi Y."/>
            <person name="Lorenzon L."/>
            <person name="Mandel J.R."/>
            <person name="Marage G."/>
            <person name="Marchand G."/>
            <person name="Marquand E."/>
            <person name="Bret-Mestries E."/>
            <person name="Morien E."/>
            <person name="Nambeesan S."/>
            <person name="Nguyen T."/>
            <person name="Pegot-Espagnet P."/>
            <person name="Pouilly N."/>
            <person name="Raftis F."/>
            <person name="Sallet E."/>
            <person name="Schiex T."/>
            <person name="Thomas J."/>
            <person name="Vandecasteele C."/>
            <person name="Vares D."/>
            <person name="Vear F."/>
            <person name="Vautrin S."/>
            <person name="Crespi M."/>
            <person name="Mangin B."/>
            <person name="Burke J.M."/>
            <person name="Salse J."/>
            <person name="Munos S."/>
            <person name="Vincourt P."/>
            <person name="Rieseberg L.H."/>
            <person name="Langlade N.B."/>
        </authorList>
    </citation>
    <scope>NUCLEOTIDE SEQUENCE [LARGE SCALE GENOMIC DNA]</scope>
    <source>
        <strain evidence="2">cv. SF193</strain>
    </source>
</reference>
<organism evidence="1 2">
    <name type="scientific">Helianthus annuus</name>
    <name type="common">Common sunflower</name>
    <dbReference type="NCBI Taxonomy" id="4232"/>
    <lineage>
        <taxon>Eukaryota</taxon>
        <taxon>Viridiplantae</taxon>
        <taxon>Streptophyta</taxon>
        <taxon>Embryophyta</taxon>
        <taxon>Tracheophyta</taxon>
        <taxon>Spermatophyta</taxon>
        <taxon>Magnoliopsida</taxon>
        <taxon>eudicotyledons</taxon>
        <taxon>Gunneridae</taxon>
        <taxon>Pentapetalae</taxon>
        <taxon>asterids</taxon>
        <taxon>campanulids</taxon>
        <taxon>Asterales</taxon>
        <taxon>Asteraceae</taxon>
        <taxon>Asteroideae</taxon>
        <taxon>Heliantheae alliance</taxon>
        <taxon>Heliantheae</taxon>
        <taxon>Helianthus</taxon>
    </lineage>
</organism>
<name>A0A251V4V8_HELAN</name>
<protein>
    <submittedName>
        <fullName evidence="1">Uncharacterized protein</fullName>
    </submittedName>
</protein>
<evidence type="ECO:0000313" key="1">
    <source>
        <dbReference type="EMBL" id="OTG30657.1"/>
    </source>
</evidence>
<dbReference type="AlphaFoldDB" id="A0A251V4V8"/>
<evidence type="ECO:0000313" key="2">
    <source>
        <dbReference type="Proteomes" id="UP000215914"/>
    </source>
</evidence>
<accession>A0A251V4V8</accession>
<dbReference type="EMBL" id="CM007892">
    <property type="protein sequence ID" value="OTG30657.1"/>
    <property type="molecule type" value="Genomic_DNA"/>
</dbReference>
<sequence>MYLHAHLDILGGFHRIILINSKLSQTLSTFLKSMISSPPSKSPVLDTPLPSLNVNGSCPSRSSLSALNISGYCMIPHTYLRLTYIRSRHLLKVDDQLPSFEVPCARYPSSLSQRQWQLSFSKLSLGSKHLRLHHLGWLFGH</sequence>
<keyword evidence="2" id="KW-1185">Reference proteome</keyword>
<dbReference type="InParanoid" id="A0A251V4V8"/>
<dbReference type="Proteomes" id="UP000215914">
    <property type="component" value="Chromosome 3"/>
</dbReference>
<gene>
    <name evidence="1" type="ORF">HannXRQ_Chr03g0066911</name>
</gene>